<organism evidence="2 3">
    <name type="scientific">Jeotgalibacillus alimentarius</name>
    <dbReference type="NCBI Taxonomy" id="135826"/>
    <lineage>
        <taxon>Bacteria</taxon>
        <taxon>Bacillati</taxon>
        <taxon>Bacillota</taxon>
        <taxon>Bacilli</taxon>
        <taxon>Bacillales</taxon>
        <taxon>Caryophanaceae</taxon>
        <taxon>Jeotgalibacillus</taxon>
    </lineage>
</organism>
<keyword evidence="1" id="KW-0472">Membrane</keyword>
<dbReference type="AlphaFoldDB" id="A0A0C2WC10"/>
<evidence type="ECO:0008006" key="4">
    <source>
        <dbReference type="Google" id="ProtNLM"/>
    </source>
</evidence>
<proteinExistence type="predicted"/>
<keyword evidence="1" id="KW-0812">Transmembrane</keyword>
<accession>A0A0C2WC10</accession>
<comment type="caution">
    <text evidence="2">The sequence shown here is derived from an EMBL/GenBank/DDBJ whole genome shotgun (WGS) entry which is preliminary data.</text>
</comment>
<dbReference type="EMBL" id="JXRQ01000008">
    <property type="protein sequence ID" value="KIL53563.1"/>
    <property type="molecule type" value="Genomic_DNA"/>
</dbReference>
<protein>
    <recommendedName>
        <fullName evidence="4">CXXC-20-CXXC protein</fullName>
    </recommendedName>
</protein>
<gene>
    <name evidence="2" type="ORF">KP77_05390</name>
</gene>
<dbReference type="OrthoDB" id="2418141at2"/>
<sequence length="72" mass="8553">MPRCTNCHTKWNQRDIWRLGFSNNGRDCPVCGKRQYISSESQRIMTIGFWSVLFILIFPFAIKLSDQDEPLW</sequence>
<evidence type="ECO:0000313" key="3">
    <source>
        <dbReference type="Proteomes" id="UP000031950"/>
    </source>
</evidence>
<keyword evidence="3" id="KW-1185">Reference proteome</keyword>
<feature type="transmembrane region" description="Helical" evidence="1">
    <location>
        <begin position="44"/>
        <end position="62"/>
    </location>
</feature>
<dbReference type="Proteomes" id="UP000031950">
    <property type="component" value="Unassembled WGS sequence"/>
</dbReference>
<evidence type="ECO:0000256" key="1">
    <source>
        <dbReference type="SAM" id="Phobius"/>
    </source>
</evidence>
<dbReference type="STRING" id="135826.KP77_05390"/>
<dbReference type="RefSeq" id="WP_084218566.1">
    <property type="nucleotide sequence ID" value="NZ_JXRQ01000008.1"/>
</dbReference>
<evidence type="ECO:0000313" key="2">
    <source>
        <dbReference type="EMBL" id="KIL53563.1"/>
    </source>
</evidence>
<reference evidence="2 3" key="1">
    <citation type="submission" date="2015-01" db="EMBL/GenBank/DDBJ databases">
        <title>Genome sequence of Jeotgalibacillus alimentarius.</title>
        <authorList>
            <person name="Goh K.M."/>
            <person name="Chan K.-G."/>
            <person name="Yaakop A.S."/>
            <person name="Ee R."/>
            <person name="Gan H.M."/>
            <person name="Chan C.S."/>
        </authorList>
    </citation>
    <scope>NUCLEOTIDE SEQUENCE [LARGE SCALE GENOMIC DNA]</scope>
    <source>
        <strain evidence="2 3">YKJ-13</strain>
    </source>
</reference>
<keyword evidence="1" id="KW-1133">Transmembrane helix</keyword>
<name>A0A0C2WC10_9BACL</name>